<dbReference type="InterPro" id="IPR029526">
    <property type="entry name" value="PGBD"/>
</dbReference>
<protein>
    <submittedName>
        <fullName evidence="2">PiggyBac transposable element-derived protein 4</fullName>
    </submittedName>
</protein>
<proteinExistence type="predicted"/>
<dbReference type="PANTHER" id="PTHR46599:SF3">
    <property type="entry name" value="PIGGYBAC TRANSPOSABLE ELEMENT-DERIVED PROTEIN 4"/>
    <property type="match status" value="1"/>
</dbReference>
<comment type="caution">
    <text evidence="2">The sequence shown here is derived from an EMBL/GenBank/DDBJ whole genome shotgun (WGS) entry which is preliminary data.</text>
</comment>
<evidence type="ECO:0000313" key="3">
    <source>
        <dbReference type="Proteomes" id="UP001054945"/>
    </source>
</evidence>
<dbReference type="Proteomes" id="UP001054945">
    <property type="component" value="Unassembled WGS sequence"/>
</dbReference>
<accession>A0AAV4SDF3</accession>
<feature type="domain" description="PiggyBac transposable element-derived protein" evidence="1">
    <location>
        <begin position="10"/>
        <end position="140"/>
    </location>
</feature>
<evidence type="ECO:0000259" key="1">
    <source>
        <dbReference type="Pfam" id="PF13843"/>
    </source>
</evidence>
<sequence length="209" mass="24383">MRFKRQAQVENVYFQKKIARFGLKFSFFCEAESGHISDFLIYTSDEIVYNLKYSQYPVFTKLVLYLMDRSLGKGYCVSINNFYMSSQLADILVTEKTDSYGAVNKTRKRPPRQFSKDKVPKGEISKKTVMKPVVIYDFNNTMDGLDLCDQEMFYYPTPENNRGSISKFSGSFSINRTAYVLATKSKTQYKNLKLLEFICKWLKKVSKVF</sequence>
<dbReference type="Pfam" id="PF13843">
    <property type="entry name" value="DDE_Tnp_1_7"/>
    <property type="match status" value="1"/>
</dbReference>
<reference evidence="2 3" key="1">
    <citation type="submission" date="2021-06" db="EMBL/GenBank/DDBJ databases">
        <title>Caerostris extrusa draft genome.</title>
        <authorList>
            <person name="Kono N."/>
            <person name="Arakawa K."/>
        </authorList>
    </citation>
    <scope>NUCLEOTIDE SEQUENCE [LARGE SCALE GENOMIC DNA]</scope>
</reference>
<evidence type="ECO:0000313" key="2">
    <source>
        <dbReference type="EMBL" id="GIY30812.1"/>
    </source>
</evidence>
<dbReference type="EMBL" id="BPLR01009279">
    <property type="protein sequence ID" value="GIY30812.1"/>
    <property type="molecule type" value="Genomic_DNA"/>
</dbReference>
<organism evidence="2 3">
    <name type="scientific">Caerostris extrusa</name>
    <name type="common">Bark spider</name>
    <name type="synonym">Caerostris bankana</name>
    <dbReference type="NCBI Taxonomy" id="172846"/>
    <lineage>
        <taxon>Eukaryota</taxon>
        <taxon>Metazoa</taxon>
        <taxon>Ecdysozoa</taxon>
        <taxon>Arthropoda</taxon>
        <taxon>Chelicerata</taxon>
        <taxon>Arachnida</taxon>
        <taxon>Araneae</taxon>
        <taxon>Araneomorphae</taxon>
        <taxon>Entelegynae</taxon>
        <taxon>Araneoidea</taxon>
        <taxon>Araneidae</taxon>
        <taxon>Caerostris</taxon>
    </lineage>
</organism>
<keyword evidence="3" id="KW-1185">Reference proteome</keyword>
<name>A0AAV4SDF3_CAEEX</name>
<dbReference type="AlphaFoldDB" id="A0AAV4SDF3"/>
<gene>
    <name evidence="2" type="primary">PGBD4_280</name>
    <name evidence="2" type="ORF">CEXT_652221</name>
</gene>
<dbReference type="PANTHER" id="PTHR46599">
    <property type="entry name" value="PIGGYBAC TRANSPOSABLE ELEMENT-DERIVED PROTEIN 4"/>
    <property type="match status" value="1"/>
</dbReference>